<evidence type="ECO:0000256" key="3">
    <source>
        <dbReference type="ARBA" id="ARBA00022643"/>
    </source>
</evidence>
<keyword evidence="5" id="KW-0819">tRNA processing</keyword>
<dbReference type="PANTHER" id="PTHR11082">
    <property type="entry name" value="TRNA-DIHYDROURIDINE SYNTHASE"/>
    <property type="match status" value="1"/>
</dbReference>
<evidence type="ECO:0000256" key="2">
    <source>
        <dbReference type="ARBA" id="ARBA00022630"/>
    </source>
</evidence>
<evidence type="ECO:0000256" key="8">
    <source>
        <dbReference type="ARBA" id="ARBA00023027"/>
    </source>
</evidence>
<keyword evidence="7" id="KW-0560">Oxidoreductase</keyword>
<dbReference type="Gene3D" id="3.20.20.70">
    <property type="entry name" value="Aldolase class I"/>
    <property type="match status" value="1"/>
</dbReference>
<keyword evidence="4" id="KW-0507">mRNA processing</keyword>
<dbReference type="GO" id="GO:0006397">
    <property type="term" value="P:mRNA processing"/>
    <property type="evidence" value="ECO:0007669"/>
    <property type="project" value="UniProtKB-KW"/>
</dbReference>
<dbReference type="AlphaFoldDB" id="A0A7R9F411"/>
<name>A0A7R9F411_9NEOP</name>
<dbReference type="EMBL" id="OD567924">
    <property type="protein sequence ID" value="CAD7446331.1"/>
    <property type="molecule type" value="Genomic_DNA"/>
</dbReference>
<evidence type="ECO:0000259" key="11">
    <source>
        <dbReference type="Pfam" id="PF01207"/>
    </source>
</evidence>
<feature type="domain" description="DUS-like FMN-binding" evidence="11">
    <location>
        <begin position="20"/>
        <end position="251"/>
    </location>
</feature>
<organism evidence="12">
    <name type="scientific">Timema bartmani</name>
    <dbReference type="NCBI Taxonomy" id="61472"/>
    <lineage>
        <taxon>Eukaryota</taxon>
        <taxon>Metazoa</taxon>
        <taxon>Ecdysozoa</taxon>
        <taxon>Arthropoda</taxon>
        <taxon>Hexapoda</taxon>
        <taxon>Insecta</taxon>
        <taxon>Pterygota</taxon>
        <taxon>Neoptera</taxon>
        <taxon>Polyneoptera</taxon>
        <taxon>Phasmatodea</taxon>
        <taxon>Timematodea</taxon>
        <taxon>Timematoidea</taxon>
        <taxon>Timematidae</taxon>
        <taxon>Timema</taxon>
    </lineage>
</organism>
<evidence type="ECO:0000256" key="1">
    <source>
        <dbReference type="ARBA" id="ARBA00001917"/>
    </source>
</evidence>
<dbReference type="FunFam" id="3.20.20.70:FF:000159">
    <property type="entry name" value="tRNA-dihydrouridine synthase 4"/>
    <property type="match status" value="1"/>
</dbReference>
<dbReference type="GO" id="GO:0050660">
    <property type="term" value="F:flavin adenine dinucleotide binding"/>
    <property type="evidence" value="ECO:0007669"/>
    <property type="project" value="InterPro"/>
</dbReference>
<evidence type="ECO:0000256" key="6">
    <source>
        <dbReference type="ARBA" id="ARBA00022857"/>
    </source>
</evidence>
<dbReference type="GO" id="GO:0102267">
    <property type="term" value="F:tRNA-dihydrouridine20b synthase activity"/>
    <property type="evidence" value="ECO:0007669"/>
    <property type="project" value="UniProtKB-ARBA"/>
</dbReference>
<evidence type="ECO:0000256" key="5">
    <source>
        <dbReference type="ARBA" id="ARBA00022694"/>
    </source>
</evidence>
<accession>A0A7R9F411</accession>
<keyword evidence="6" id="KW-0521">NADP</keyword>
<gene>
    <name evidence="12" type="ORF">TBIB3V08_LOCUS8665</name>
</gene>
<sequence length="353" mass="39551">MLNCDIESLFQKDNYLKVSAPMVRYSKLPFRSLVRKYDCDLCFTPMILADSFVMSEKARNNEFTTSKGDRPLIVQFAANNINDFTRAAEMVSPYSDGVDLNCGCPQRWAMKDGYGADLLSKPELIRDLVLSVRNRIPRPFSVSVKVRLLLDVRKSIDLCQSLESAGVTFITVHARTPQQKHQPINVEALKEVTSRVRLPIIGNGDVRSLQAAQDLHDKTGCRGVMAARGLLTNPAMFSGAVVTPVECVQQWLCLTSVTETHFNTLHHHLVFMLEKVLPKPLRLEFNSLKTREQVLDFLAEHLGVEGSAQSGEGGIIQCDYTTEGSYFTEAVKRCDSQESLDDYLQDACTLYCT</sequence>
<dbReference type="SUPFAM" id="SSF51395">
    <property type="entry name" value="FMN-linked oxidoreductases"/>
    <property type="match status" value="1"/>
</dbReference>
<evidence type="ECO:0000256" key="4">
    <source>
        <dbReference type="ARBA" id="ARBA00022664"/>
    </source>
</evidence>
<comment type="cofactor">
    <cofactor evidence="1">
        <name>FMN</name>
        <dbReference type="ChEBI" id="CHEBI:58210"/>
    </cofactor>
</comment>
<proteinExistence type="predicted"/>
<dbReference type="GO" id="GO:0102266">
    <property type="term" value="F:tRNA-dihydrouridine20a synthase activity"/>
    <property type="evidence" value="ECO:0007669"/>
    <property type="project" value="UniProtKB-ARBA"/>
</dbReference>
<evidence type="ECO:0000313" key="12">
    <source>
        <dbReference type="EMBL" id="CAD7446331.1"/>
    </source>
</evidence>
<keyword evidence="8" id="KW-0520">NAD</keyword>
<dbReference type="CDD" id="cd02801">
    <property type="entry name" value="DUS_like_FMN"/>
    <property type="match status" value="1"/>
</dbReference>
<dbReference type="InterPro" id="IPR035587">
    <property type="entry name" value="DUS-like_FMN-bd"/>
</dbReference>
<dbReference type="PROSITE" id="PS01136">
    <property type="entry name" value="UPF0034"/>
    <property type="match status" value="1"/>
</dbReference>
<keyword evidence="2" id="KW-0285">Flavoprotein</keyword>
<reference evidence="12" key="1">
    <citation type="submission" date="2020-11" db="EMBL/GenBank/DDBJ databases">
        <authorList>
            <person name="Tran Van P."/>
        </authorList>
    </citation>
    <scope>NUCLEOTIDE SEQUENCE</scope>
</reference>
<dbReference type="InterPro" id="IPR013785">
    <property type="entry name" value="Aldolase_TIM"/>
</dbReference>
<protein>
    <recommendedName>
        <fullName evidence="9">tRNA-dihydrouridine(20a/20b) synthase [NAD(P)+]</fullName>
    </recommendedName>
    <alternativeName>
        <fullName evidence="10">tRNA-dihydrouridine synthase 4</fullName>
    </alternativeName>
</protein>
<dbReference type="Pfam" id="PF01207">
    <property type="entry name" value="Dus"/>
    <property type="match status" value="1"/>
</dbReference>
<keyword evidence="3" id="KW-0288">FMN</keyword>
<dbReference type="PANTHER" id="PTHR11082:SF31">
    <property type="entry name" value="TRNA-DIHYDROURIDINE(20A_20B) SYNTHASE [NAD(P)+]-LIKE"/>
    <property type="match status" value="1"/>
</dbReference>
<evidence type="ECO:0000256" key="9">
    <source>
        <dbReference type="ARBA" id="ARBA00071722"/>
    </source>
</evidence>
<evidence type="ECO:0000256" key="7">
    <source>
        <dbReference type="ARBA" id="ARBA00023002"/>
    </source>
</evidence>
<dbReference type="InterPro" id="IPR018517">
    <property type="entry name" value="tRNA_hU_synthase_CS"/>
</dbReference>
<evidence type="ECO:0000256" key="10">
    <source>
        <dbReference type="ARBA" id="ARBA00078338"/>
    </source>
</evidence>